<dbReference type="GO" id="GO:0005829">
    <property type="term" value="C:cytosol"/>
    <property type="evidence" value="ECO:0007669"/>
    <property type="project" value="TreeGrafter"/>
</dbReference>
<sequence length="458" mass="47488">MSPAFFEPPDDDCAALLQTAERVAARAEPGEQLEAFVARSNYTSVRAHAQQIESFTSASSAGVGVRVVRDHRQGFAWAGSLDPDVIDDALAEARDNARFAEPDEWVGLAEPDGVAPVPFDAFDPSVAALSADRKIELALELERMVLAGDPRISGVRVAGFSDSTGRFAVATSTGIAGTSRGAWCSMSVLALAADGDETYTGAGSTVGFSPEALDLDEAAADAVLRATRLFGARPSASRRLSVLFEPRVAATLIGILGSSLTGDRVLKGRSPFAERVGERIATGALTLIDDPTDHRSYAADMFDGEGLACRRNELVVDGVLQGFLYDSATGRRAGRPSTGSAVRGVSSTPGVGCQALAVLPGSGSFDDLLAGIDDGVYVQSMTGLHSGVNVVSGDISVGVEGLIIRNGELAEPVREVTIASSLQRMLLDTSAVGADIEWLPGGTACPTLVVDEVSLSGS</sequence>
<dbReference type="InterPro" id="IPR045570">
    <property type="entry name" value="Metalloprtase-TldD/E_cen_dom"/>
</dbReference>
<dbReference type="SUPFAM" id="SSF111283">
    <property type="entry name" value="Putative modulator of DNA gyrase, PmbA/TldD"/>
    <property type="match status" value="1"/>
</dbReference>
<name>A0A6J5YGE5_9ZZZZ</name>
<dbReference type="AlphaFoldDB" id="A0A6J5YGE5"/>
<dbReference type="InterPro" id="IPR036059">
    <property type="entry name" value="TldD/PmbA_sf"/>
</dbReference>
<feature type="domain" description="Metalloprotease TldD/E C-terminal" evidence="2">
    <location>
        <begin position="238"/>
        <end position="457"/>
    </location>
</feature>
<dbReference type="PANTHER" id="PTHR43421">
    <property type="entry name" value="METALLOPROTEASE PMBA"/>
    <property type="match status" value="1"/>
</dbReference>
<organism evidence="4">
    <name type="scientific">freshwater metagenome</name>
    <dbReference type="NCBI Taxonomy" id="449393"/>
    <lineage>
        <taxon>unclassified sequences</taxon>
        <taxon>metagenomes</taxon>
        <taxon>ecological metagenomes</taxon>
    </lineage>
</organism>
<dbReference type="GO" id="GO:0008237">
    <property type="term" value="F:metallopeptidase activity"/>
    <property type="evidence" value="ECO:0007669"/>
    <property type="project" value="InterPro"/>
</dbReference>
<evidence type="ECO:0000259" key="3">
    <source>
        <dbReference type="Pfam" id="PF19290"/>
    </source>
</evidence>
<proteinExistence type="predicted"/>
<dbReference type="InterPro" id="IPR047657">
    <property type="entry name" value="PmbA"/>
</dbReference>
<dbReference type="PANTHER" id="PTHR43421:SF1">
    <property type="entry name" value="METALLOPROTEASE PMBA"/>
    <property type="match status" value="1"/>
</dbReference>
<feature type="domain" description="Metalloprotease TldD/E central" evidence="3">
    <location>
        <begin position="127"/>
        <end position="228"/>
    </location>
</feature>
<protein>
    <submittedName>
        <fullName evidence="4">Unannotated protein</fullName>
    </submittedName>
</protein>
<evidence type="ECO:0000259" key="2">
    <source>
        <dbReference type="Pfam" id="PF19289"/>
    </source>
</evidence>
<dbReference type="EMBL" id="CAEMXZ010000054">
    <property type="protein sequence ID" value="CAB4323567.1"/>
    <property type="molecule type" value="Genomic_DNA"/>
</dbReference>
<evidence type="ECO:0000313" key="4">
    <source>
        <dbReference type="EMBL" id="CAB4323567.1"/>
    </source>
</evidence>
<gene>
    <name evidence="4" type="ORF">UFOPK1392_01323</name>
</gene>
<dbReference type="InterPro" id="IPR045569">
    <property type="entry name" value="Metalloprtase-TldD/E_C"/>
</dbReference>
<dbReference type="InterPro" id="IPR002510">
    <property type="entry name" value="Metalloprtase-TldD/E_N"/>
</dbReference>
<dbReference type="Gene3D" id="3.30.2290.10">
    <property type="entry name" value="PmbA/TldD superfamily"/>
    <property type="match status" value="1"/>
</dbReference>
<dbReference type="Pfam" id="PF19290">
    <property type="entry name" value="PmbA_TldD_2nd"/>
    <property type="match status" value="1"/>
</dbReference>
<evidence type="ECO:0000259" key="1">
    <source>
        <dbReference type="Pfam" id="PF01523"/>
    </source>
</evidence>
<feature type="domain" description="Metalloprotease TldD/E N-terminal" evidence="1">
    <location>
        <begin position="34"/>
        <end position="97"/>
    </location>
</feature>
<dbReference type="InterPro" id="IPR035068">
    <property type="entry name" value="TldD/PmbA_N"/>
</dbReference>
<dbReference type="Pfam" id="PF19289">
    <property type="entry name" value="PmbA_TldD_3rd"/>
    <property type="match status" value="1"/>
</dbReference>
<dbReference type="Pfam" id="PF01523">
    <property type="entry name" value="PmbA_TldD_1st"/>
    <property type="match status" value="1"/>
</dbReference>
<dbReference type="GO" id="GO:0006508">
    <property type="term" value="P:proteolysis"/>
    <property type="evidence" value="ECO:0007669"/>
    <property type="project" value="InterPro"/>
</dbReference>
<reference evidence="4" key="1">
    <citation type="submission" date="2020-05" db="EMBL/GenBank/DDBJ databases">
        <authorList>
            <person name="Chiriac C."/>
            <person name="Salcher M."/>
            <person name="Ghai R."/>
            <person name="Kavagutti S V."/>
        </authorList>
    </citation>
    <scope>NUCLEOTIDE SEQUENCE</scope>
</reference>
<accession>A0A6J5YGE5</accession>